<proteinExistence type="predicted"/>
<keyword evidence="3" id="KW-1185">Reference proteome</keyword>
<feature type="domain" description="DUF4097" evidence="1">
    <location>
        <begin position="37"/>
        <end position="182"/>
    </location>
</feature>
<gene>
    <name evidence="2" type="ORF">UAU_02663</name>
</gene>
<dbReference type="EMBL" id="AJAQ01000018">
    <property type="protein sequence ID" value="EOH93021.1"/>
    <property type="molecule type" value="Genomic_DNA"/>
</dbReference>
<dbReference type="AlphaFoldDB" id="R2SJJ0"/>
<name>R2SJJ0_9ENTE</name>
<dbReference type="OrthoDB" id="2654876at2"/>
<reference evidence="2 3" key="1">
    <citation type="submission" date="2013-02" db="EMBL/GenBank/DDBJ databases">
        <title>The Genome Sequence of Enterococcus pallens BAA-351.</title>
        <authorList>
            <consortium name="The Broad Institute Genome Sequencing Platform"/>
            <consortium name="The Broad Institute Genome Sequencing Center for Infectious Disease"/>
            <person name="Earl A.M."/>
            <person name="Gilmore M.S."/>
            <person name="Lebreton F."/>
            <person name="Walker B."/>
            <person name="Young S.K."/>
            <person name="Zeng Q."/>
            <person name="Gargeya S."/>
            <person name="Fitzgerald M."/>
            <person name="Haas B."/>
            <person name="Abouelleil A."/>
            <person name="Alvarado L."/>
            <person name="Arachchi H.M."/>
            <person name="Berlin A.M."/>
            <person name="Chapman S.B."/>
            <person name="Dewar J."/>
            <person name="Goldberg J."/>
            <person name="Griggs A."/>
            <person name="Gujja S."/>
            <person name="Hansen M."/>
            <person name="Howarth C."/>
            <person name="Imamovic A."/>
            <person name="Larimer J."/>
            <person name="McCowan C."/>
            <person name="Murphy C."/>
            <person name="Neiman D."/>
            <person name="Pearson M."/>
            <person name="Priest M."/>
            <person name="Roberts A."/>
            <person name="Saif S."/>
            <person name="Shea T."/>
            <person name="Sisk P."/>
            <person name="Sykes S."/>
            <person name="Wortman J."/>
            <person name="Nusbaum C."/>
            <person name="Birren B."/>
        </authorList>
    </citation>
    <scope>NUCLEOTIDE SEQUENCE [LARGE SCALE GENOMIC DNA]</scope>
    <source>
        <strain evidence="2 3">ATCC BAA-351</strain>
    </source>
</reference>
<evidence type="ECO:0000313" key="3">
    <source>
        <dbReference type="Proteomes" id="UP000013782"/>
    </source>
</evidence>
<protein>
    <recommendedName>
        <fullName evidence="1">DUF4097 domain-containing protein</fullName>
    </recommendedName>
</protein>
<dbReference type="HOGENOM" id="CLU_1287175_0_0_9"/>
<dbReference type="STRING" id="160454.RV10_GL003899"/>
<dbReference type="InterPro" id="IPR025164">
    <property type="entry name" value="Toastrack_DUF4097"/>
</dbReference>
<dbReference type="PATRIC" id="fig|1158607.3.peg.2650"/>
<dbReference type="Gene3D" id="2.160.20.120">
    <property type="match status" value="1"/>
</dbReference>
<sequence>MKKYLIAGSLILMVVGYLFWSSSSSTESSEVFPAEGIEQIEINMEEWDVQIVQSKEPTVKVFAEGLGQTGSVRAKVEEGVLQVSQVTFEKGLFDGFSVKNNQKMKIVLPERYPNNLKIVTKSGDIQLDKISLINLSATSTSGDIYLQKIETKDCKKLKCLTDSGDIDVSFKSEPTNLKLNTSAKELNNELGISKFGKGEEQLDLVSPNGTISIF</sequence>
<dbReference type="RefSeq" id="WP_010757650.1">
    <property type="nucleotide sequence ID" value="NZ_ASWD01000001.1"/>
</dbReference>
<organism evidence="2 3">
    <name type="scientific">Enterococcus pallens ATCC BAA-351</name>
    <dbReference type="NCBI Taxonomy" id="1158607"/>
    <lineage>
        <taxon>Bacteria</taxon>
        <taxon>Bacillati</taxon>
        <taxon>Bacillota</taxon>
        <taxon>Bacilli</taxon>
        <taxon>Lactobacillales</taxon>
        <taxon>Enterococcaceae</taxon>
        <taxon>Enterococcus</taxon>
    </lineage>
</organism>
<evidence type="ECO:0000259" key="1">
    <source>
        <dbReference type="Pfam" id="PF13349"/>
    </source>
</evidence>
<dbReference type="Proteomes" id="UP000013782">
    <property type="component" value="Unassembled WGS sequence"/>
</dbReference>
<dbReference type="Pfam" id="PF13349">
    <property type="entry name" value="DUF4097"/>
    <property type="match status" value="1"/>
</dbReference>
<comment type="caution">
    <text evidence="2">The sequence shown here is derived from an EMBL/GenBank/DDBJ whole genome shotgun (WGS) entry which is preliminary data.</text>
</comment>
<accession>R2SJJ0</accession>
<evidence type="ECO:0000313" key="2">
    <source>
        <dbReference type="EMBL" id="EOH93021.1"/>
    </source>
</evidence>